<keyword evidence="3" id="KW-1185">Reference proteome</keyword>
<evidence type="ECO:0000313" key="2">
    <source>
        <dbReference type="EMBL" id="EED23813.1"/>
    </source>
</evidence>
<dbReference type="CDD" id="cd00593">
    <property type="entry name" value="RIBOc"/>
    <property type="match status" value="1"/>
</dbReference>
<accession>B8LTY3</accession>
<dbReference type="GO" id="GO:0004525">
    <property type="term" value="F:ribonuclease III activity"/>
    <property type="evidence" value="ECO:0007669"/>
    <property type="project" value="InterPro"/>
</dbReference>
<dbReference type="GO" id="GO:0006396">
    <property type="term" value="P:RNA processing"/>
    <property type="evidence" value="ECO:0007669"/>
    <property type="project" value="InterPro"/>
</dbReference>
<dbReference type="GeneID" id="8099993"/>
<dbReference type="SUPFAM" id="SSF69065">
    <property type="entry name" value="RNase III domain-like"/>
    <property type="match status" value="1"/>
</dbReference>
<name>B8LTY3_TALSN</name>
<protein>
    <submittedName>
        <fullName evidence="2">RNAse III, putative</fullName>
    </submittedName>
</protein>
<dbReference type="HOGENOM" id="CLU_000907_3_2_1"/>
<dbReference type="OMA" id="AVYLDCN"/>
<dbReference type="Proteomes" id="UP000001745">
    <property type="component" value="Unassembled WGS sequence"/>
</dbReference>
<dbReference type="eggNOG" id="ENOG502SSJ0">
    <property type="taxonomic scope" value="Eukaryota"/>
</dbReference>
<gene>
    <name evidence="2" type="ORF">TSTA_072070</name>
</gene>
<dbReference type="STRING" id="441959.B8LTY3"/>
<reference evidence="3" key="1">
    <citation type="journal article" date="2015" name="Genome Announc.">
        <title>Genome sequence of the AIDS-associated pathogen Penicillium marneffei (ATCC18224) and its near taxonomic relative Talaromyces stipitatus (ATCC10500).</title>
        <authorList>
            <person name="Nierman W.C."/>
            <person name="Fedorova-Abrams N.D."/>
            <person name="Andrianopoulos A."/>
        </authorList>
    </citation>
    <scope>NUCLEOTIDE SEQUENCE [LARGE SCALE GENOMIC DNA]</scope>
    <source>
        <strain evidence="3">ATCC 10500 / CBS 375.48 / QM 6759 / NRRL 1006</strain>
    </source>
</reference>
<dbReference type="RefSeq" id="XP_002341200.1">
    <property type="nucleotide sequence ID" value="XM_002341159.1"/>
</dbReference>
<dbReference type="InterPro" id="IPR036389">
    <property type="entry name" value="RNase_III_sf"/>
</dbReference>
<dbReference type="Pfam" id="PF00636">
    <property type="entry name" value="Ribonuclease_3"/>
    <property type="match status" value="1"/>
</dbReference>
<dbReference type="OrthoDB" id="67027at2759"/>
<dbReference type="PROSITE" id="PS50142">
    <property type="entry name" value="RNASE_3_2"/>
    <property type="match status" value="1"/>
</dbReference>
<dbReference type="AlphaFoldDB" id="B8LTY3"/>
<sequence length="142" mass="15552">MASLHSHRKDAVQAIQEITGYTFNDQSLLSEAVEAADFRNKDGNKDLALPGGAILKVFIIMEGRQRHQNRKTIASNANLAKKAVELGLKDYIQNNPAQGNLISQGPLATAMEAIIGAIYIDSDRDYSVLSEVITRMGLGWPR</sequence>
<dbReference type="VEuPathDB" id="FungiDB:TSTA_072070"/>
<organism evidence="2 3">
    <name type="scientific">Talaromyces stipitatus (strain ATCC 10500 / CBS 375.48 / QM 6759 / NRRL 1006)</name>
    <name type="common">Penicillium stipitatum</name>
    <dbReference type="NCBI Taxonomy" id="441959"/>
    <lineage>
        <taxon>Eukaryota</taxon>
        <taxon>Fungi</taxon>
        <taxon>Dikarya</taxon>
        <taxon>Ascomycota</taxon>
        <taxon>Pezizomycotina</taxon>
        <taxon>Eurotiomycetes</taxon>
        <taxon>Eurotiomycetidae</taxon>
        <taxon>Eurotiales</taxon>
        <taxon>Trichocomaceae</taxon>
        <taxon>Talaromyces</taxon>
        <taxon>Talaromyces sect. Talaromyces</taxon>
    </lineage>
</organism>
<dbReference type="InterPro" id="IPR000999">
    <property type="entry name" value="RNase_III_dom"/>
</dbReference>
<dbReference type="InParanoid" id="B8LTY3"/>
<feature type="domain" description="RNase III" evidence="1">
    <location>
        <begin position="12"/>
        <end position="123"/>
    </location>
</feature>
<dbReference type="PhylomeDB" id="B8LTY3"/>
<proteinExistence type="predicted"/>
<dbReference type="Gene3D" id="1.10.1520.10">
    <property type="entry name" value="Ribonuclease III domain"/>
    <property type="match status" value="1"/>
</dbReference>
<dbReference type="EMBL" id="EQ962652">
    <property type="protein sequence ID" value="EED23813.1"/>
    <property type="molecule type" value="Genomic_DNA"/>
</dbReference>
<evidence type="ECO:0000259" key="1">
    <source>
        <dbReference type="PROSITE" id="PS50142"/>
    </source>
</evidence>
<evidence type="ECO:0000313" key="3">
    <source>
        <dbReference type="Proteomes" id="UP000001745"/>
    </source>
</evidence>